<organism evidence="5 6">
    <name type="scientific">Scyliorhinus torazame</name>
    <name type="common">Cloudy catshark</name>
    <name type="synonym">Catulus torazame</name>
    <dbReference type="NCBI Taxonomy" id="75743"/>
    <lineage>
        <taxon>Eukaryota</taxon>
        <taxon>Metazoa</taxon>
        <taxon>Chordata</taxon>
        <taxon>Craniata</taxon>
        <taxon>Vertebrata</taxon>
        <taxon>Chondrichthyes</taxon>
        <taxon>Elasmobranchii</taxon>
        <taxon>Galeomorphii</taxon>
        <taxon>Galeoidea</taxon>
        <taxon>Carcharhiniformes</taxon>
        <taxon>Scyliorhinidae</taxon>
        <taxon>Scyliorhinus</taxon>
    </lineage>
</organism>
<evidence type="ECO:0000313" key="6">
    <source>
        <dbReference type="Proteomes" id="UP000288216"/>
    </source>
</evidence>
<dbReference type="OrthoDB" id="205623at2759"/>
<dbReference type="Gene3D" id="3.40.50.300">
    <property type="entry name" value="P-loop containing nucleotide triphosphate hydrolases"/>
    <property type="match status" value="1"/>
</dbReference>
<keyword evidence="2 3" id="KW-0808">Transferase</keyword>
<dbReference type="InterPro" id="IPR027417">
    <property type="entry name" value="P-loop_NTPase"/>
</dbReference>
<dbReference type="STRING" id="75743.A0A401PYS7"/>
<dbReference type="GO" id="GO:0008146">
    <property type="term" value="F:sulfotransferase activity"/>
    <property type="evidence" value="ECO:0007669"/>
    <property type="project" value="InterPro"/>
</dbReference>
<evidence type="ECO:0000259" key="4">
    <source>
        <dbReference type="Pfam" id="PF00685"/>
    </source>
</evidence>
<keyword evidence="6" id="KW-1185">Reference proteome</keyword>
<dbReference type="SUPFAM" id="SSF52540">
    <property type="entry name" value="P-loop containing nucleoside triphosphate hydrolases"/>
    <property type="match status" value="1"/>
</dbReference>
<dbReference type="EMBL" id="BFAA01011749">
    <property type="protein sequence ID" value="GCB78285.1"/>
    <property type="molecule type" value="Genomic_DNA"/>
</dbReference>
<reference evidence="5 6" key="1">
    <citation type="journal article" date="2018" name="Nat. Ecol. Evol.">
        <title>Shark genomes provide insights into elasmobranch evolution and the origin of vertebrates.</title>
        <authorList>
            <person name="Hara Y"/>
            <person name="Yamaguchi K"/>
            <person name="Onimaru K"/>
            <person name="Kadota M"/>
            <person name="Koyanagi M"/>
            <person name="Keeley SD"/>
            <person name="Tatsumi K"/>
            <person name="Tanaka K"/>
            <person name="Motone F"/>
            <person name="Kageyama Y"/>
            <person name="Nozu R"/>
            <person name="Adachi N"/>
            <person name="Nishimura O"/>
            <person name="Nakagawa R"/>
            <person name="Tanegashima C"/>
            <person name="Kiyatake I"/>
            <person name="Matsumoto R"/>
            <person name="Murakumo K"/>
            <person name="Nishida K"/>
            <person name="Terakita A"/>
            <person name="Kuratani S"/>
            <person name="Sato K"/>
            <person name="Hyodo S Kuraku.S."/>
        </authorList>
    </citation>
    <scope>NUCLEOTIDE SEQUENCE [LARGE SCALE GENOMIC DNA]</scope>
</reference>
<dbReference type="InterPro" id="IPR000863">
    <property type="entry name" value="Sulfotransferase_dom"/>
</dbReference>
<dbReference type="PANTHER" id="PTHR11783">
    <property type="entry name" value="SULFOTRANSFERASE SULT"/>
    <property type="match status" value="1"/>
</dbReference>
<evidence type="ECO:0000313" key="5">
    <source>
        <dbReference type="EMBL" id="GCB78285.1"/>
    </source>
</evidence>
<dbReference type="AlphaFoldDB" id="A0A401PYS7"/>
<accession>A0A401PYS7</accession>
<feature type="domain" description="Sulfotransferase" evidence="4">
    <location>
        <begin position="64"/>
        <end position="303"/>
    </location>
</feature>
<dbReference type="OMA" id="DHALSWN"/>
<gene>
    <name evidence="5" type="ORF">scyTo_0017722</name>
</gene>
<comment type="similarity">
    <text evidence="1 3">Belongs to the sulfotransferase 1 family.</text>
</comment>
<name>A0A401PYS7_SCYTO</name>
<protein>
    <recommendedName>
        <fullName evidence="3">Sulfotransferase</fullName>
        <ecNumber evidence="3">2.8.2.-</ecNumber>
    </recommendedName>
</protein>
<evidence type="ECO:0000256" key="2">
    <source>
        <dbReference type="ARBA" id="ARBA00022679"/>
    </source>
</evidence>
<proteinExistence type="inferred from homology"/>
<dbReference type="Pfam" id="PF00685">
    <property type="entry name" value="Sulfotransfer_1"/>
    <property type="match status" value="1"/>
</dbReference>
<dbReference type="Proteomes" id="UP000288216">
    <property type="component" value="Unassembled WGS sequence"/>
</dbReference>
<dbReference type="EC" id="2.8.2.-" evidence="3"/>
<evidence type="ECO:0000256" key="1">
    <source>
        <dbReference type="ARBA" id="ARBA00005771"/>
    </source>
</evidence>
<evidence type="ECO:0000256" key="3">
    <source>
        <dbReference type="RuleBase" id="RU361155"/>
    </source>
</evidence>
<sequence length="315" mass="36244">MEGKEAGAAVGAQDTFQERMKEVLERASRLQPEEMVFRYQGLLYPTVLTSAETLQALLTFQARPEDMLVSSYPKCGFNWVNQLLWDIASTSQSGSKDWKLGGRFKVKLLEFEDGEKYEMMKNEPSPRVYGTHNHYDNLPPSVLEKKTKVLVVFRNPKDNAVSYYHFYQNNPLLPNVVSWDDFFKKYMIGEVCWGSYFDHALTWEKHIDDENVMLITYEELKENLPKGIQMIAEFFGLSMTQEQIQKVAGRGTFQAMSDNSQATHSTFGKVIFRKGVVGDWRNLFTEEQSQEMDAKFEACLAGTKVGAKLKYDLYC</sequence>
<comment type="caution">
    <text evidence="5">The sequence shown here is derived from an EMBL/GenBank/DDBJ whole genome shotgun (WGS) entry which is preliminary data.</text>
</comment>